<dbReference type="InterPro" id="IPR032815">
    <property type="entry name" value="S8_pro-domain"/>
</dbReference>
<evidence type="ECO:0000313" key="2">
    <source>
        <dbReference type="EMBL" id="KAJ6636492.1"/>
    </source>
</evidence>
<evidence type="ECO:0000259" key="1">
    <source>
        <dbReference type="Pfam" id="PF16470"/>
    </source>
</evidence>
<protein>
    <recommendedName>
        <fullName evidence="1">Peptidase S8 pro-domain domain-containing protein</fullName>
    </recommendedName>
</protein>
<sequence>MHNFNFDIICVKLKALILECNEPNSDETSYLPMIHSMLDEVAKQLSLVLADKDVYGPDDGYGHYTPHWAVHMPDVSEEAVQRVAEDHGFTYLGKVRSDN</sequence>
<organism evidence="2 3">
    <name type="scientific">Pseudolycoriella hygida</name>
    <dbReference type="NCBI Taxonomy" id="35572"/>
    <lineage>
        <taxon>Eukaryota</taxon>
        <taxon>Metazoa</taxon>
        <taxon>Ecdysozoa</taxon>
        <taxon>Arthropoda</taxon>
        <taxon>Hexapoda</taxon>
        <taxon>Insecta</taxon>
        <taxon>Pterygota</taxon>
        <taxon>Neoptera</taxon>
        <taxon>Endopterygota</taxon>
        <taxon>Diptera</taxon>
        <taxon>Nematocera</taxon>
        <taxon>Sciaroidea</taxon>
        <taxon>Sciaridae</taxon>
        <taxon>Pseudolycoriella</taxon>
    </lineage>
</organism>
<dbReference type="OrthoDB" id="6156546at2759"/>
<gene>
    <name evidence="2" type="ORF">Bhyg_15082</name>
</gene>
<evidence type="ECO:0000313" key="3">
    <source>
        <dbReference type="Proteomes" id="UP001151699"/>
    </source>
</evidence>
<proteinExistence type="predicted"/>
<comment type="caution">
    <text evidence="2">The sequence shown here is derived from an EMBL/GenBank/DDBJ whole genome shotgun (WGS) entry which is preliminary data.</text>
</comment>
<dbReference type="Proteomes" id="UP001151699">
    <property type="component" value="Chromosome C"/>
</dbReference>
<dbReference type="Gene3D" id="3.30.70.850">
    <property type="entry name" value="Peptidase S8, pro-domain"/>
    <property type="match status" value="1"/>
</dbReference>
<reference evidence="2" key="1">
    <citation type="submission" date="2022-07" db="EMBL/GenBank/DDBJ databases">
        <authorList>
            <person name="Trinca V."/>
            <person name="Uliana J.V.C."/>
            <person name="Torres T.T."/>
            <person name="Ward R.J."/>
            <person name="Monesi N."/>
        </authorList>
    </citation>
    <scope>NUCLEOTIDE SEQUENCE</scope>
    <source>
        <strain evidence="2">HSMRA1968</strain>
        <tissue evidence="2">Whole embryos</tissue>
    </source>
</reference>
<name>A0A9Q0RXS1_9DIPT</name>
<dbReference type="Pfam" id="PF16470">
    <property type="entry name" value="S8_pro-domain"/>
    <property type="match status" value="1"/>
</dbReference>
<dbReference type="EMBL" id="WJQU01000004">
    <property type="protein sequence ID" value="KAJ6636492.1"/>
    <property type="molecule type" value="Genomic_DNA"/>
</dbReference>
<dbReference type="InterPro" id="IPR038466">
    <property type="entry name" value="S8_pro-domain_sf"/>
</dbReference>
<feature type="domain" description="Peptidase S8 pro-domain" evidence="1">
    <location>
        <begin position="67"/>
        <end position="96"/>
    </location>
</feature>
<accession>A0A9Q0RXS1</accession>
<keyword evidence="3" id="KW-1185">Reference proteome</keyword>
<dbReference type="SUPFAM" id="SSF54897">
    <property type="entry name" value="Protease propeptides/inhibitors"/>
    <property type="match status" value="1"/>
</dbReference>
<dbReference type="AlphaFoldDB" id="A0A9Q0RXS1"/>